<dbReference type="Proteomes" id="UP000624709">
    <property type="component" value="Unassembled WGS sequence"/>
</dbReference>
<evidence type="ECO:0000256" key="1">
    <source>
        <dbReference type="ARBA" id="ARBA00007637"/>
    </source>
</evidence>
<dbReference type="Pfam" id="PF01370">
    <property type="entry name" value="Epimerase"/>
    <property type="match status" value="1"/>
</dbReference>
<comment type="similarity">
    <text evidence="1">Belongs to the NAD(P)-dependent epimerase/dehydratase family.</text>
</comment>
<sequence length="295" mass="30672">MLLFGSSGFIGAHVRAALEADPDVTELISPGRDRYDLVDGNRAGLIALLREITPDAVICCVGRLGGTNEELTRANTLVAAKLLDAVEAAAPDARLVRLGSAGEYGVVPHGHAVTETDPTEPISAYGLSHLAGTRLFALAAAAGRVDAVSVRVFNPIGPGQSGENVLGRAQLRLREAAQLGSSEIVLGPLGAYRDFVDVRDLAAVLRSVVLASALPSRIYNAGSGQAVTVRSAVQLLAEQAGFTGEIREHGSGAQRSAAVDWIRADIGRAEDELGWVPAVDLATSIKDIWSTGAPV</sequence>
<dbReference type="SUPFAM" id="SSF51735">
    <property type="entry name" value="NAD(P)-binding Rossmann-fold domains"/>
    <property type="match status" value="1"/>
</dbReference>
<name>A0ABQ4B5L8_9ACTN</name>
<keyword evidence="4" id="KW-1185">Reference proteome</keyword>
<evidence type="ECO:0000313" key="3">
    <source>
        <dbReference type="EMBL" id="GIE65964.1"/>
    </source>
</evidence>
<dbReference type="InterPro" id="IPR001509">
    <property type="entry name" value="Epimerase_deHydtase"/>
</dbReference>
<evidence type="ECO:0000313" key="4">
    <source>
        <dbReference type="Proteomes" id="UP000624709"/>
    </source>
</evidence>
<evidence type="ECO:0000259" key="2">
    <source>
        <dbReference type="Pfam" id="PF01370"/>
    </source>
</evidence>
<dbReference type="InterPro" id="IPR036291">
    <property type="entry name" value="NAD(P)-bd_dom_sf"/>
</dbReference>
<accession>A0ABQ4B5L8</accession>
<comment type="caution">
    <text evidence="3">The sequence shown here is derived from an EMBL/GenBank/DDBJ whole genome shotgun (WGS) entry which is preliminary data.</text>
</comment>
<feature type="domain" description="NAD-dependent epimerase/dehydratase" evidence="2">
    <location>
        <begin position="1"/>
        <end position="222"/>
    </location>
</feature>
<dbReference type="PANTHER" id="PTHR43000">
    <property type="entry name" value="DTDP-D-GLUCOSE 4,6-DEHYDRATASE-RELATED"/>
    <property type="match status" value="1"/>
</dbReference>
<protein>
    <submittedName>
        <fullName evidence="3">NAD-dependent epimerase</fullName>
    </submittedName>
</protein>
<dbReference type="Gene3D" id="3.90.25.10">
    <property type="entry name" value="UDP-galactose 4-epimerase, domain 1"/>
    <property type="match status" value="1"/>
</dbReference>
<reference evidence="3 4" key="1">
    <citation type="submission" date="2021-01" db="EMBL/GenBank/DDBJ databases">
        <title>Whole genome shotgun sequence of Actinoplanes palleronii NBRC 14916.</title>
        <authorList>
            <person name="Komaki H."/>
            <person name="Tamura T."/>
        </authorList>
    </citation>
    <scope>NUCLEOTIDE SEQUENCE [LARGE SCALE GENOMIC DNA]</scope>
    <source>
        <strain evidence="3 4">NBRC 14916</strain>
    </source>
</reference>
<gene>
    <name evidence="3" type="ORF">Apa02nite_020720</name>
</gene>
<dbReference type="Gene3D" id="3.40.50.720">
    <property type="entry name" value="NAD(P)-binding Rossmann-like Domain"/>
    <property type="match status" value="1"/>
</dbReference>
<organism evidence="3 4">
    <name type="scientific">Actinoplanes palleronii</name>
    <dbReference type="NCBI Taxonomy" id="113570"/>
    <lineage>
        <taxon>Bacteria</taxon>
        <taxon>Bacillati</taxon>
        <taxon>Actinomycetota</taxon>
        <taxon>Actinomycetes</taxon>
        <taxon>Micromonosporales</taxon>
        <taxon>Micromonosporaceae</taxon>
        <taxon>Actinoplanes</taxon>
    </lineage>
</organism>
<proteinExistence type="inferred from homology"/>
<dbReference type="EMBL" id="BOMS01000026">
    <property type="protein sequence ID" value="GIE65964.1"/>
    <property type="molecule type" value="Genomic_DNA"/>
</dbReference>